<evidence type="ECO:0000256" key="1">
    <source>
        <dbReference type="ARBA" id="ARBA00023002"/>
    </source>
</evidence>
<gene>
    <name evidence="3" type="ordered locus">Tter_0670</name>
</gene>
<dbReference type="InterPro" id="IPR050564">
    <property type="entry name" value="F420-G6PD/mer"/>
</dbReference>
<dbReference type="InterPro" id="IPR011251">
    <property type="entry name" value="Luciferase-like_dom"/>
</dbReference>
<dbReference type="Pfam" id="PF00296">
    <property type="entry name" value="Bac_luciferase"/>
    <property type="match status" value="1"/>
</dbReference>
<dbReference type="GO" id="GO:0004497">
    <property type="term" value="F:monooxygenase activity"/>
    <property type="evidence" value="ECO:0007669"/>
    <property type="project" value="UniProtKB-KW"/>
</dbReference>
<dbReference type="STRING" id="525904.Tter_0670"/>
<dbReference type="OrthoDB" id="180193at2"/>
<protein>
    <submittedName>
        <fullName evidence="3">Luciferase-like monooxygenase</fullName>
    </submittedName>
</protein>
<evidence type="ECO:0000313" key="4">
    <source>
        <dbReference type="Proteomes" id="UP000000323"/>
    </source>
</evidence>
<dbReference type="KEGG" id="ttr:Tter_0670"/>
<keyword evidence="3" id="KW-0503">Monooxygenase</keyword>
<dbReference type="eggNOG" id="COG2141">
    <property type="taxonomic scope" value="Bacteria"/>
</dbReference>
<reference evidence="4" key="1">
    <citation type="journal article" date="2010" name="Stand. Genomic Sci.">
        <title>Complete genome sequence of 'Thermobaculum terrenum' type strain (YNP1).</title>
        <authorList>
            <person name="Kiss H."/>
            <person name="Cleland D."/>
            <person name="Lapidus A."/>
            <person name="Lucas S."/>
            <person name="Glavina Del Rio T."/>
            <person name="Nolan M."/>
            <person name="Tice H."/>
            <person name="Han C."/>
            <person name="Goodwin L."/>
            <person name="Pitluck S."/>
            <person name="Liolios K."/>
            <person name="Ivanova N."/>
            <person name="Mavromatis K."/>
            <person name="Ovchinnikova G."/>
            <person name="Pati A."/>
            <person name="Chen A."/>
            <person name="Palaniappan K."/>
            <person name="Land M."/>
            <person name="Hauser L."/>
            <person name="Chang Y."/>
            <person name="Jeffries C."/>
            <person name="Lu M."/>
            <person name="Brettin T."/>
            <person name="Detter J."/>
            <person name="Goker M."/>
            <person name="Tindall B."/>
            <person name="Beck B."/>
            <person name="McDermott T."/>
            <person name="Woyke T."/>
            <person name="Bristow J."/>
            <person name="Eisen J."/>
            <person name="Markowitz V."/>
            <person name="Hugenholtz P."/>
            <person name="Kyrpides N."/>
            <person name="Klenk H."/>
            <person name="Cheng J."/>
        </authorList>
    </citation>
    <scope>NUCLEOTIDE SEQUENCE [LARGE SCALE GENOMIC DNA]</scope>
    <source>
        <strain evidence="4">ATCC BAA-798 / YNP1</strain>
    </source>
</reference>
<dbReference type="RefSeq" id="WP_012874622.1">
    <property type="nucleotide sequence ID" value="NC_013525.1"/>
</dbReference>
<dbReference type="PANTHER" id="PTHR43244">
    <property type="match status" value="1"/>
</dbReference>
<dbReference type="SUPFAM" id="SSF51679">
    <property type="entry name" value="Bacterial luciferase-like"/>
    <property type="match status" value="1"/>
</dbReference>
<proteinExistence type="predicted"/>
<dbReference type="InterPro" id="IPR019945">
    <property type="entry name" value="F420_G6P_DH-rel"/>
</dbReference>
<keyword evidence="4" id="KW-1185">Reference proteome</keyword>
<dbReference type="PANTHER" id="PTHR43244:SF1">
    <property type="entry name" value="5,10-METHYLENETETRAHYDROMETHANOPTERIN REDUCTASE"/>
    <property type="match status" value="1"/>
</dbReference>
<feature type="domain" description="Luciferase-like" evidence="2">
    <location>
        <begin position="13"/>
        <end position="292"/>
    </location>
</feature>
<dbReference type="Gene3D" id="3.20.20.30">
    <property type="entry name" value="Luciferase-like domain"/>
    <property type="match status" value="1"/>
</dbReference>
<dbReference type="EMBL" id="CP001825">
    <property type="protein sequence ID" value="ACZ41587.1"/>
    <property type="molecule type" value="Genomic_DNA"/>
</dbReference>
<dbReference type="InterPro" id="IPR036661">
    <property type="entry name" value="Luciferase-like_sf"/>
</dbReference>
<organism evidence="3 4">
    <name type="scientific">Thermobaculum terrenum (strain ATCC BAA-798 / CCMEE 7001 / YNP1)</name>
    <dbReference type="NCBI Taxonomy" id="525904"/>
    <lineage>
        <taxon>Bacteria</taxon>
        <taxon>Bacillati</taxon>
        <taxon>Chloroflexota</taxon>
        <taxon>Chloroflexia</taxon>
        <taxon>Candidatus Thermobaculales</taxon>
        <taxon>Candidatus Thermobaculaceae</taxon>
        <taxon>Thermobaculum</taxon>
    </lineage>
</organism>
<evidence type="ECO:0000313" key="3">
    <source>
        <dbReference type="EMBL" id="ACZ41587.1"/>
    </source>
</evidence>
<accession>D1CF81</accession>
<keyword evidence="1" id="KW-0560">Oxidoreductase</keyword>
<dbReference type="CDD" id="cd01097">
    <property type="entry name" value="Tetrahydromethanopterin_reductase"/>
    <property type="match status" value="1"/>
</dbReference>
<dbReference type="AlphaFoldDB" id="D1CF81"/>
<dbReference type="Proteomes" id="UP000000323">
    <property type="component" value="Chromosome 1"/>
</dbReference>
<name>D1CF81_THET1</name>
<dbReference type="NCBIfam" id="TIGR03557">
    <property type="entry name" value="F420_G6P_family"/>
    <property type="match status" value="1"/>
</dbReference>
<evidence type="ECO:0000259" key="2">
    <source>
        <dbReference type="Pfam" id="PF00296"/>
    </source>
</evidence>
<sequence length="318" mass="35093">MASIGYSLSCEEHRPNDLIKYAKMAEEAGFEFALISDHFHPWTDKQGQSPFAWSVLGGIAQVTDKLILGTGVTCPIVRYHPTIIAQAAATIADMMPGRFFLGLGTGENLNEHILGQHWPEPKIRLDMLQEAVEIIRKLWEGGYKSHYGKYFKVENARIYTLPEQLPPIMIAASGTHSAQVAASIGDGFIGVGPSGDPIDAFNKNGGADKPKYGQLTVCWAESTEEAVKTAYEWWPNGALKGDLNQELPLPLHFEQASSMVTEQDVAKSITCSSNPDDHLAAIQQMLDAGYTHVYVHQVGPNQDGFIRFYQQHVLPRLQ</sequence>
<dbReference type="HOGENOM" id="CLU_027853_4_0_0"/>
<dbReference type="GO" id="GO:0016705">
    <property type="term" value="F:oxidoreductase activity, acting on paired donors, with incorporation or reduction of molecular oxygen"/>
    <property type="evidence" value="ECO:0007669"/>
    <property type="project" value="InterPro"/>
</dbReference>